<comment type="caution">
    <text evidence="1">The sequence shown here is derived from an EMBL/GenBank/DDBJ whole genome shotgun (WGS) entry which is preliminary data.</text>
</comment>
<dbReference type="SUPFAM" id="SSF56112">
    <property type="entry name" value="Protein kinase-like (PK-like)"/>
    <property type="match status" value="1"/>
</dbReference>
<dbReference type="RefSeq" id="WP_267638876.1">
    <property type="nucleotide sequence ID" value="NZ_JAODIY010000044.1"/>
</dbReference>
<dbReference type="InterPro" id="IPR011009">
    <property type="entry name" value="Kinase-like_dom_sf"/>
</dbReference>
<protein>
    <submittedName>
        <fullName evidence="1">Phosphotransferase family protein</fullName>
    </submittedName>
</protein>
<proteinExistence type="predicted"/>
<gene>
    <name evidence="1" type="ORF">ACFQJ7_08670</name>
</gene>
<organism evidence="1 2">
    <name type="scientific">Halovenus rubra</name>
    <dbReference type="NCBI Taxonomy" id="869890"/>
    <lineage>
        <taxon>Archaea</taxon>
        <taxon>Methanobacteriati</taxon>
        <taxon>Methanobacteriota</taxon>
        <taxon>Stenosarchaea group</taxon>
        <taxon>Halobacteria</taxon>
        <taxon>Halobacteriales</taxon>
        <taxon>Haloarculaceae</taxon>
        <taxon>Halovenus</taxon>
    </lineage>
</organism>
<dbReference type="Gene3D" id="3.90.1200.10">
    <property type="match status" value="1"/>
</dbReference>
<evidence type="ECO:0000313" key="2">
    <source>
        <dbReference type="Proteomes" id="UP001596414"/>
    </source>
</evidence>
<name>A0ABD5XCI3_9EURY</name>
<accession>A0ABD5XCI3</accession>
<evidence type="ECO:0000313" key="1">
    <source>
        <dbReference type="EMBL" id="MFC7126107.1"/>
    </source>
</evidence>
<dbReference type="EMBL" id="JBHSZQ010000015">
    <property type="protein sequence ID" value="MFC7126107.1"/>
    <property type="molecule type" value="Genomic_DNA"/>
</dbReference>
<sequence>MREEIRDRLDAEFDSYGVVAQLHDVPPHEVYEVTVDGDRAVCKLDTGPTGSAGMEGRVTAFVGEKTTVPVPAVFDCGRDYYVAAWHPDAPEPEGEFDPDERWATAAGRGMAQLHEETAHHLDGYGQFQLPDDKSDCGSIATTGHQEWHAAALDYVRHYRPTLEQYGHADIADDVIGFLQGHPDVFAGAGEPVCCHGWATPEHVAVQDGEVACLVDFEHAIAAPGEFDYWRTVMPAFGPDGPVEAFRTGYESVRSLSDDFADRQQLYVVLHLVYFFESLYVQNQHTPVETDEIAQRLRSNITDTLNTLR</sequence>
<dbReference type="AlphaFoldDB" id="A0ABD5XCI3"/>
<reference evidence="1 2" key="1">
    <citation type="journal article" date="2014" name="Int. J. Syst. Evol. Microbiol.">
        <title>Complete genome sequence of Corynebacterium casei LMG S-19264T (=DSM 44701T), isolated from a smear-ripened cheese.</title>
        <authorList>
            <consortium name="US DOE Joint Genome Institute (JGI-PGF)"/>
            <person name="Walter F."/>
            <person name="Albersmeier A."/>
            <person name="Kalinowski J."/>
            <person name="Ruckert C."/>
        </authorList>
    </citation>
    <scope>NUCLEOTIDE SEQUENCE [LARGE SCALE GENOMIC DNA]</scope>
    <source>
        <strain evidence="1 2">CGMCC 4.7215</strain>
    </source>
</reference>
<dbReference type="Proteomes" id="UP001596414">
    <property type="component" value="Unassembled WGS sequence"/>
</dbReference>